<dbReference type="PANTHER" id="PTHR45667">
    <property type="entry name" value="S-ADENOSYLMETHIONINE MITOCHONDRIAL CARRIER PROTEIN"/>
    <property type="match status" value="1"/>
</dbReference>
<accession>A0A6T8K9Z2</accession>
<feature type="repeat" description="Solcar" evidence="8">
    <location>
        <begin position="122"/>
        <end position="204"/>
    </location>
</feature>
<sequence>MQPIFPKEPKEPPRLQQHVQYYEDRPQYKVVQPVTPVVALTWKQHLLAGGLSRGAAVTSMFPIDTVKTRLQMTGGALRDMMKPPYYSGYNAAIASQIPYGMAVFGTYEATKGILMEKFPQANKLSLFFVAAVAGDMVGSTVLTPGEVVKQKVQAGVYKDPLQACIQIFKNSGLRGFYQGYTSLVARDVPFRAIQLPLYETFKKLYADARCNGNQDGIGPLQASILGASSGMIGAALTNPVDVIKTQMMVGSGDGGKATVVQAVTKILKENPAAFLAGMPQRVGFLGGSSAVFFITYEFIRGTIQNGITVDMDMLG</sequence>
<dbReference type="AlphaFoldDB" id="A0A6T8K9Z2"/>
<evidence type="ECO:0000256" key="7">
    <source>
        <dbReference type="ARBA" id="ARBA00023136"/>
    </source>
</evidence>
<dbReference type="EMBL" id="HBFX01013819">
    <property type="protein sequence ID" value="CAD8953756.1"/>
    <property type="molecule type" value="Transcribed_RNA"/>
</dbReference>
<dbReference type="InterPro" id="IPR023395">
    <property type="entry name" value="MCP_dom_sf"/>
</dbReference>
<dbReference type="PROSITE" id="PS50920">
    <property type="entry name" value="SOLCAR"/>
    <property type="match status" value="3"/>
</dbReference>
<dbReference type="GO" id="GO:0055085">
    <property type="term" value="P:transmembrane transport"/>
    <property type="evidence" value="ECO:0007669"/>
    <property type="project" value="InterPro"/>
</dbReference>
<protein>
    <recommendedName>
        <fullName evidence="11">Mitochondrial carrier protein</fullName>
    </recommendedName>
</protein>
<dbReference type="InterPro" id="IPR002067">
    <property type="entry name" value="MCP"/>
</dbReference>
<evidence type="ECO:0008006" key="11">
    <source>
        <dbReference type="Google" id="ProtNLM"/>
    </source>
</evidence>
<keyword evidence="4 8" id="KW-0812">Transmembrane</keyword>
<evidence type="ECO:0000256" key="3">
    <source>
        <dbReference type="ARBA" id="ARBA00022448"/>
    </source>
</evidence>
<dbReference type="Pfam" id="PF00153">
    <property type="entry name" value="Mito_carr"/>
    <property type="match status" value="3"/>
</dbReference>
<name>A0A6T8K9Z2_HEMAN</name>
<feature type="repeat" description="Solcar" evidence="8">
    <location>
        <begin position="217"/>
        <end position="302"/>
    </location>
</feature>
<dbReference type="InterPro" id="IPR018108">
    <property type="entry name" value="MCP_transmembrane"/>
</dbReference>
<reference evidence="10" key="1">
    <citation type="submission" date="2021-01" db="EMBL/GenBank/DDBJ databases">
        <authorList>
            <person name="Corre E."/>
            <person name="Pelletier E."/>
            <person name="Niang G."/>
            <person name="Scheremetjew M."/>
            <person name="Finn R."/>
            <person name="Kale V."/>
            <person name="Holt S."/>
            <person name="Cochrane G."/>
            <person name="Meng A."/>
            <person name="Brown T."/>
            <person name="Cohen L."/>
        </authorList>
    </citation>
    <scope>NUCLEOTIDE SEQUENCE</scope>
    <source>
        <strain evidence="10">CCMP644</strain>
    </source>
</reference>
<keyword evidence="6" id="KW-1133">Transmembrane helix</keyword>
<dbReference type="Gene3D" id="1.50.40.10">
    <property type="entry name" value="Mitochondrial carrier domain"/>
    <property type="match status" value="2"/>
</dbReference>
<gene>
    <name evidence="10" type="ORF">HAND00432_LOCUS8293</name>
</gene>
<comment type="similarity">
    <text evidence="2 9">Belongs to the mitochondrial carrier (TC 2.A.29) family.</text>
</comment>
<proteinExistence type="inferred from homology"/>
<keyword evidence="7 8" id="KW-0472">Membrane</keyword>
<evidence type="ECO:0000256" key="9">
    <source>
        <dbReference type="RuleBase" id="RU000488"/>
    </source>
</evidence>
<dbReference type="PRINTS" id="PR00926">
    <property type="entry name" value="MITOCARRIER"/>
</dbReference>
<evidence type="ECO:0000256" key="8">
    <source>
        <dbReference type="PROSITE-ProRule" id="PRU00282"/>
    </source>
</evidence>
<keyword evidence="3 9" id="KW-0813">Transport</keyword>
<evidence type="ECO:0000256" key="6">
    <source>
        <dbReference type="ARBA" id="ARBA00022989"/>
    </source>
</evidence>
<evidence type="ECO:0000256" key="1">
    <source>
        <dbReference type="ARBA" id="ARBA00004141"/>
    </source>
</evidence>
<dbReference type="GO" id="GO:0016020">
    <property type="term" value="C:membrane"/>
    <property type="evidence" value="ECO:0007669"/>
    <property type="project" value="UniProtKB-SubCell"/>
</dbReference>
<organism evidence="10">
    <name type="scientific">Hemiselmis andersenii</name>
    <name type="common">Cryptophyte alga</name>
    <dbReference type="NCBI Taxonomy" id="464988"/>
    <lineage>
        <taxon>Eukaryota</taxon>
        <taxon>Cryptophyceae</taxon>
        <taxon>Cryptomonadales</taxon>
        <taxon>Hemiselmidaceae</taxon>
        <taxon>Hemiselmis</taxon>
    </lineage>
</organism>
<evidence type="ECO:0000256" key="5">
    <source>
        <dbReference type="ARBA" id="ARBA00022737"/>
    </source>
</evidence>
<feature type="repeat" description="Solcar" evidence="8">
    <location>
        <begin position="40"/>
        <end position="113"/>
    </location>
</feature>
<evidence type="ECO:0000313" key="10">
    <source>
        <dbReference type="EMBL" id="CAD8953756.1"/>
    </source>
</evidence>
<evidence type="ECO:0000256" key="2">
    <source>
        <dbReference type="ARBA" id="ARBA00006375"/>
    </source>
</evidence>
<evidence type="ECO:0000256" key="4">
    <source>
        <dbReference type="ARBA" id="ARBA00022692"/>
    </source>
</evidence>
<keyword evidence="5" id="KW-0677">Repeat</keyword>
<comment type="subcellular location">
    <subcellularLocation>
        <location evidence="1">Membrane</location>
        <topology evidence="1">Multi-pass membrane protein</topology>
    </subcellularLocation>
</comment>
<dbReference type="SUPFAM" id="SSF103506">
    <property type="entry name" value="Mitochondrial carrier"/>
    <property type="match status" value="1"/>
</dbReference>